<accession>A0ABW8YE03</accession>
<evidence type="ECO:0000313" key="4">
    <source>
        <dbReference type="Proteomes" id="UP001629059"/>
    </source>
</evidence>
<dbReference type="Gene3D" id="1.25.40.10">
    <property type="entry name" value="Tetratricopeptide repeat domain"/>
    <property type="match status" value="1"/>
</dbReference>
<evidence type="ECO:0000313" key="3">
    <source>
        <dbReference type="EMBL" id="MFL9838476.1"/>
    </source>
</evidence>
<feature type="repeat" description="TPR" evidence="1">
    <location>
        <begin position="67"/>
        <end position="100"/>
    </location>
</feature>
<dbReference type="SUPFAM" id="SSF48452">
    <property type="entry name" value="TPR-like"/>
    <property type="match status" value="1"/>
</dbReference>
<keyword evidence="2" id="KW-0732">Signal</keyword>
<dbReference type="Proteomes" id="UP001629059">
    <property type="component" value="Unassembled WGS sequence"/>
</dbReference>
<dbReference type="SMART" id="SM00028">
    <property type="entry name" value="TPR"/>
    <property type="match status" value="2"/>
</dbReference>
<gene>
    <name evidence="3" type="ORF">ABS768_13255</name>
</gene>
<reference evidence="3 4" key="1">
    <citation type="submission" date="2024-06" db="EMBL/GenBank/DDBJ databases">
        <authorList>
            <person name="Kaempfer P."/>
            <person name="Viver T."/>
        </authorList>
    </citation>
    <scope>NUCLEOTIDE SEQUENCE [LARGE SCALE GENOMIC DNA]</scope>
    <source>
        <strain evidence="3 4">ST-75</strain>
    </source>
</reference>
<feature type="chain" id="PRO_5047424896" evidence="2">
    <location>
        <begin position="21"/>
        <end position="191"/>
    </location>
</feature>
<dbReference type="EMBL" id="JBELQB010000010">
    <property type="protein sequence ID" value="MFL9838476.1"/>
    <property type="molecule type" value="Genomic_DNA"/>
</dbReference>
<keyword evidence="1" id="KW-0802">TPR repeat</keyword>
<name>A0ABW8YE03_9FLAO</name>
<protein>
    <submittedName>
        <fullName evidence="3">Tetratricopeptide repeat protein</fullName>
    </submittedName>
</protein>
<dbReference type="RefSeq" id="WP_408075438.1">
    <property type="nucleotide sequence ID" value="NZ_JBELQB010000010.1"/>
</dbReference>
<keyword evidence="4" id="KW-1185">Reference proteome</keyword>
<proteinExistence type="predicted"/>
<dbReference type="PROSITE" id="PS50005">
    <property type="entry name" value="TPR"/>
    <property type="match status" value="1"/>
</dbReference>
<sequence length="191" mass="21943">MKRITSILIVLLTCSSSLMAQEYAKYTTKKAKDTVFAEPQKTPVVNEKAWVEPQEVKNKETKSFGDFQAIMNKAGEQTIQNNYRQALKFYTQALEVSPESESWRVYISRATSYYQLKEYKKAIKEYTLMIEDSNTPQKEVAYAYLMRANVVAETGTKKEKANACDDLKKAKELGIDDMVIKTQQVYALKCR</sequence>
<dbReference type="InterPro" id="IPR011990">
    <property type="entry name" value="TPR-like_helical_dom_sf"/>
</dbReference>
<comment type="caution">
    <text evidence="3">The sequence shown here is derived from an EMBL/GenBank/DDBJ whole genome shotgun (WGS) entry which is preliminary data.</text>
</comment>
<dbReference type="InterPro" id="IPR019734">
    <property type="entry name" value="TPR_rpt"/>
</dbReference>
<feature type="signal peptide" evidence="2">
    <location>
        <begin position="1"/>
        <end position="20"/>
    </location>
</feature>
<organism evidence="3 4">
    <name type="scientific">Flavobacterium rhizophilum</name>
    <dbReference type="NCBI Taxonomy" id="3163296"/>
    <lineage>
        <taxon>Bacteria</taxon>
        <taxon>Pseudomonadati</taxon>
        <taxon>Bacteroidota</taxon>
        <taxon>Flavobacteriia</taxon>
        <taxon>Flavobacteriales</taxon>
        <taxon>Flavobacteriaceae</taxon>
        <taxon>Flavobacterium</taxon>
    </lineage>
</organism>
<evidence type="ECO:0000256" key="1">
    <source>
        <dbReference type="PROSITE-ProRule" id="PRU00339"/>
    </source>
</evidence>
<evidence type="ECO:0000256" key="2">
    <source>
        <dbReference type="SAM" id="SignalP"/>
    </source>
</evidence>